<evidence type="ECO:0000313" key="8">
    <source>
        <dbReference type="Proteomes" id="UP000230066"/>
    </source>
</evidence>
<evidence type="ECO:0000259" key="6">
    <source>
        <dbReference type="Pfam" id="PF16891"/>
    </source>
</evidence>
<keyword evidence="3" id="KW-0378">Hydrolase</keyword>
<dbReference type="AlphaFoldDB" id="A0A4E0RB38"/>
<dbReference type="EC" id="3.1.3.16" evidence="1"/>
<dbReference type="Proteomes" id="UP000230066">
    <property type="component" value="Unassembled WGS sequence"/>
</dbReference>
<evidence type="ECO:0000256" key="3">
    <source>
        <dbReference type="ARBA" id="ARBA00022801"/>
    </source>
</evidence>
<keyword evidence="8" id="KW-1185">Reference proteome</keyword>
<dbReference type="Gene3D" id="3.60.21.10">
    <property type="match status" value="1"/>
</dbReference>
<feature type="domain" description="Serine-threonine protein phosphatase N-terminal" evidence="6">
    <location>
        <begin position="7"/>
        <end position="54"/>
    </location>
</feature>
<keyword evidence="2" id="KW-0479">Metal-binding</keyword>
<dbReference type="InterPro" id="IPR029052">
    <property type="entry name" value="Metallo-depent_PP-like"/>
</dbReference>
<evidence type="ECO:0000256" key="1">
    <source>
        <dbReference type="ARBA" id="ARBA00013081"/>
    </source>
</evidence>
<dbReference type="GO" id="GO:0046872">
    <property type="term" value="F:metal ion binding"/>
    <property type="evidence" value="ECO:0007669"/>
    <property type="project" value="UniProtKB-KW"/>
</dbReference>
<dbReference type="PANTHER" id="PTHR11668">
    <property type="entry name" value="SERINE/THREONINE PROTEIN PHOSPHATASE"/>
    <property type="match status" value="1"/>
</dbReference>
<keyword evidence="5" id="KW-0464">Manganese</keyword>
<dbReference type="GO" id="GO:0004722">
    <property type="term" value="F:protein serine/threonine phosphatase activity"/>
    <property type="evidence" value="ECO:0007669"/>
    <property type="project" value="UniProtKB-EC"/>
</dbReference>
<dbReference type="EMBL" id="JXXN02001447">
    <property type="protein sequence ID" value="THD24753.1"/>
    <property type="molecule type" value="Genomic_DNA"/>
</dbReference>
<dbReference type="PANTHER" id="PTHR11668:SF300">
    <property type="entry name" value="SERINE_THREONINE-PROTEIN PHOSPHATASE"/>
    <property type="match status" value="1"/>
</dbReference>
<evidence type="ECO:0000256" key="5">
    <source>
        <dbReference type="ARBA" id="ARBA00023211"/>
    </source>
</evidence>
<evidence type="ECO:0000313" key="7">
    <source>
        <dbReference type="EMBL" id="THD24753.1"/>
    </source>
</evidence>
<name>A0A4E0RB38_FASHE</name>
<dbReference type="GO" id="GO:0005634">
    <property type="term" value="C:nucleus"/>
    <property type="evidence" value="ECO:0007669"/>
    <property type="project" value="TreeGrafter"/>
</dbReference>
<evidence type="ECO:0000256" key="4">
    <source>
        <dbReference type="ARBA" id="ARBA00022912"/>
    </source>
</evidence>
<organism evidence="7 8">
    <name type="scientific">Fasciola hepatica</name>
    <name type="common">Liver fluke</name>
    <dbReference type="NCBI Taxonomy" id="6192"/>
    <lineage>
        <taxon>Eukaryota</taxon>
        <taxon>Metazoa</taxon>
        <taxon>Spiralia</taxon>
        <taxon>Lophotrochozoa</taxon>
        <taxon>Platyhelminthes</taxon>
        <taxon>Trematoda</taxon>
        <taxon>Digenea</taxon>
        <taxon>Plagiorchiida</taxon>
        <taxon>Echinostomata</taxon>
        <taxon>Echinostomatoidea</taxon>
        <taxon>Fasciolidae</taxon>
        <taxon>Fasciola</taxon>
    </lineage>
</organism>
<keyword evidence="4" id="KW-0904">Protein phosphatase</keyword>
<dbReference type="GO" id="GO:0005737">
    <property type="term" value="C:cytoplasm"/>
    <property type="evidence" value="ECO:0007669"/>
    <property type="project" value="TreeGrafter"/>
</dbReference>
<evidence type="ECO:0000256" key="2">
    <source>
        <dbReference type="ARBA" id="ARBA00022723"/>
    </source>
</evidence>
<proteinExistence type="predicted"/>
<dbReference type="InterPro" id="IPR031675">
    <property type="entry name" value="STPPase_N"/>
</dbReference>
<protein>
    <recommendedName>
        <fullName evidence="1">protein-serine/threonine phosphatase</fullName>
        <ecNumber evidence="1">3.1.3.16</ecNumber>
    </recommendedName>
</protein>
<sequence>MVADFSVDAFIERLLEVRCSRPGTQVEMKEEEIRYVCEKSREIFLAQPILLELEAPLQICGLLCDLLWSDPDKDVTGWAENDRGVLKPSEKKAKYQYQGIPQSSAQTRVAAPRVT</sequence>
<reference evidence="7" key="1">
    <citation type="submission" date="2019-03" db="EMBL/GenBank/DDBJ databases">
        <title>Improved annotation for the trematode Fasciola hepatica.</title>
        <authorList>
            <person name="Choi Y.-J."/>
            <person name="Martin J."/>
            <person name="Mitreva M."/>
        </authorList>
    </citation>
    <scope>NUCLEOTIDE SEQUENCE [LARGE SCALE GENOMIC DNA]</scope>
</reference>
<dbReference type="Pfam" id="PF16891">
    <property type="entry name" value="STPPase_N"/>
    <property type="match status" value="1"/>
</dbReference>
<dbReference type="InterPro" id="IPR050341">
    <property type="entry name" value="PP1_catalytic_subunit"/>
</dbReference>
<gene>
    <name evidence="7" type="ORF">D915_004610</name>
</gene>
<accession>A0A4E0RB38</accession>
<comment type="caution">
    <text evidence="7">The sequence shown here is derived from an EMBL/GenBank/DDBJ whole genome shotgun (WGS) entry which is preliminary data.</text>
</comment>